<organism evidence="1 2">
    <name type="scientific">Hibiscus sabdariffa</name>
    <name type="common">roselle</name>
    <dbReference type="NCBI Taxonomy" id="183260"/>
    <lineage>
        <taxon>Eukaryota</taxon>
        <taxon>Viridiplantae</taxon>
        <taxon>Streptophyta</taxon>
        <taxon>Embryophyta</taxon>
        <taxon>Tracheophyta</taxon>
        <taxon>Spermatophyta</taxon>
        <taxon>Magnoliopsida</taxon>
        <taxon>eudicotyledons</taxon>
        <taxon>Gunneridae</taxon>
        <taxon>Pentapetalae</taxon>
        <taxon>rosids</taxon>
        <taxon>malvids</taxon>
        <taxon>Malvales</taxon>
        <taxon>Malvaceae</taxon>
        <taxon>Malvoideae</taxon>
        <taxon>Hibiscus</taxon>
    </lineage>
</organism>
<dbReference type="EMBL" id="JBBPBN010000628">
    <property type="protein sequence ID" value="KAK8483722.1"/>
    <property type="molecule type" value="Genomic_DNA"/>
</dbReference>
<evidence type="ECO:0000313" key="1">
    <source>
        <dbReference type="EMBL" id="KAK8483722.1"/>
    </source>
</evidence>
<accession>A0ABR1ZTG0</accession>
<name>A0ABR1ZTG0_9ROSI</name>
<keyword evidence="2" id="KW-1185">Reference proteome</keyword>
<gene>
    <name evidence="1" type="ORF">V6N11_061676</name>
</gene>
<reference evidence="1 2" key="1">
    <citation type="journal article" date="2024" name="G3 (Bethesda)">
        <title>Genome assembly of Hibiscus sabdariffa L. provides insights into metabolisms of medicinal natural products.</title>
        <authorList>
            <person name="Kim T."/>
        </authorList>
    </citation>
    <scope>NUCLEOTIDE SEQUENCE [LARGE SCALE GENOMIC DNA]</scope>
    <source>
        <strain evidence="1">TK-2024</strain>
        <tissue evidence="1">Old leaves</tissue>
    </source>
</reference>
<sequence>MQWKKKNTAERDESLVAQRAERAKNGRMKFAFHLLLEAHAIYQREEEQESDVPENKATDNSAVDGPSSSVTSVPMLNILQMTTLTDDVEPKQEPNVLVSTVEVLTAVELRGNLLESTEWPETEHKPLLTVSNEVKMFDELSMACEVKVMDKGSVFEGCERVGNMRIGRQFSKMDGSHQNGQFKQLVSIMKRMGERSDVESRDVDQLAIDMGITKLHPCHKNRKLHV</sequence>
<dbReference type="Proteomes" id="UP001396334">
    <property type="component" value="Unassembled WGS sequence"/>
</dbReference>
<comment type="caution">
    <text evidence="1">The sequence shown here is derived from an EMBL/GenBank/DDBJ whole genome shotgun (WGS) entry which is preliminary data.</text>
</comment>
<evidence type="ECO:0000313" key="2">
    <source>
        <dbReference type="Proteomes" id="UP001396334"/>
    </source>
</evidence>
<protein>
    <submittedName>
        <fullName evidence="1">Uncharacterized protein</fullName>
    </submittedName>
</protein>
<proteinExistence type="predicted"/>